<sequence>MPHVLTRLNGFGMTLLPHWPYAFEREPGAAAKTGAPQEPDAGEHGSAGEPGGTGEPGGAVRVTRWTEAGAAHTVINTGEPADGPYKSDPDVVDVGEGRAAPFWLIETSVFRTRWPVGFTVESPHDATDGTAFYLNGPGQATIFPQGPVPQARLADPDALIAPDQTVLAVRALDDGITVIELTYDHDGEPWWQSHWTIPYPGDRYLVITAQSLLGAADQTRTSTEYVVTSLETTG</sequence>
<accession>A0ABV8IRF8</accession>
<evidence type="ECO:0000256" key="1">
    <source>
        <dbReference type="SAM" id="MobiDB-lite"/>
    </source>
</evidence>
<name>A0ABV8IRF8_9ACTN</name>
<comment type="caution">
    <text evidence="2">The sequence shown here is derived from an EMBL/GenBank/DDBJ whole genome shotgun (WGS) entry which is preliminary data.</text>
</comment>
<evidence type="ECO:0000313" key="3">
    <source>
        <dbReference type="Proteomes" id="UP001595867"/>
    </source>
</evidence>
<dbReference type="Proteomes" id="UP001595867">
    <property type="component" value="Unassembled WGS sequence"/>
</dbReference>
<reference evidence="3" key="1">
    <citation type="journal article" date="2019" name="Int. J. Syst. Evol. Microbiol.">
        <title>The Global Catalogue of Microorganisms (GCM) 10K type strain sequencing project: providing services to taxonomists for standard genome sequencing and annotation.</title>
        <authorList>
            <consortium name="The Broad Institute Genomics Platform"/>
            <consortium name="The Broad Institute Genome Sequencing Center for Infectious Disease"/>
            <person name="Wu L."/>
            <person name="Ma J."/>
        </authorList>
    </citation>
    <scope>NUCLEOTIDE SEQUENCE [LARGE SCALE GENOMIC DNA]</scope>
    <source>
        <strain evidence="3">TBRC 5832</strain>
    </source>
</reference>
<dbReference type="RefSeq" id="WP_378067495.1">
    <property type="nucleotide sequence ID" value="NZ_JBHSBL010000015.1"/>
</dbReference>
<evidence type="ECO:0000313" key="2">
    <source>
        <dbReference type="EMBL" id="MFC4066529.1"/>
    </source>
</evidence>
<dbReference type="EMBL" id="JBHSBL010000015">
    <property type="protein sequence ID" value="MFC4066529.1"/>
    <property type="molecule type" value="Genomic_DNA"/>
</dbReference>
<feature type="region of interest" description="Disordered" evidence="1">
    <location>
        <begin position="29"/>
        <end position="59"/>
    </location>
</feature>
<proteinExistence type="predicted"/>
<protein>
    <submittedName>
        <fullName evidence="2">Uncharacterized protein</fullName>
    </submittedName>
</protein>
<feature type="compositionally biased region" description="Gly residues" evidence="1">
    <location>
        <begin position="48"/>
        <end position="57"/>
    </location>
</feature>
<organism evidence="2 3">
    <name type="scientific">Actinoplanes subglobosus</name>
    <dbReference type="NCBI Taxonomy" id="1547892"/>
    <lineage>
        <taxon>Bacteria</taxon>
        <taxon>Bacillati</taxon>
        <taxon>Actinomycetota</taxon>
        <taxon>Actinomycetes</taxon>
        <taxon>Micromonosporales</taxon>
        <taxon>Micromonosporaceae</taxon>
        <taxon>Actinoplanes</taxon>
    </lineage>
</organism>
<keyword evidence="3" id="KW-1185">Reference proteome</keyword>
<gene>
    <name evidence="2" type="ORF">ACFO0C_16460</name>
</gene>